<dbReference type="Proteomes" id="UP000054279">
    <property type="component" value="Unassembled WGS sequence"/>
</dbReference>
<name>A0A0C9TPW2_SPHS4</name>
<feature type="non-terminal residue" evidence="2">
    <location>
        <position position="1"/>
    </location>
</feature>
<reference evidence="2 3" key="1">
    <citation type="submission" date="2014-06" db="EMBL/GenBank/DDBJ databases">
        <title>Evolutionary Origins and Diversification of the Mycorrhizal Mutualists.</title>
        <authorList>
            <consortium name="DOE Joint Genome Institute"/>
            <consortium name="Mycorrhizal Genomics Consortium"/>
            <person name="Kohler A."/>
            <person name="Kuo A."/>
            <person name="Nagy L.G."/>
            <person name="Floudas D."/>
            <person name="Copeland A."/>
            <person name="Barry K.W."/>
            <person name="Cichocki N."/>
            <person name="Veneault-Fourrey C."/>
            <person name="LaButti K."/>
            <person name="Lindquist E.A."/>
            <person name="Lipzen A."/>
            <person name="Lundell T."/>
            <person name="Morin E."/>
            <person name="Murat C."/>
            <person name="Riley R."/>
            <person name="Ohm R."/>
            <person name="Sun H."/>
            <person name="Tunlid A."/>
            <person name="Henrissat B."/>
            <person name="Grigoriev I.V."/>
            <person name="Hibbett D.S."/>
            <person name="Martin F."/>
        </authorList>
    </citation>
    <scope>NUCLEOTIDE SEQUENCE [LARGE SCALE GENOMIC DNA]</scope>
    <source>
        <strain evidence="2 3">SS14</strain>
    </source>
</reference>
<dbReference type="InterPro" id="IPR050266">
    <property type="entry name" value="AB_hydrolase_sf"/>
</dbReference>
<dbReference type="HOGENOM" id="CLU_020336_7_1_1"/>
<dbReference type="Gene3D" id="3.40.50.1820">
    <property type="entry name" value="alpha/beta hydrolase"/>
    <property type="match status" value="1"/>
</dbReference>
<dbReference type="EMBL" id="KN837556">
    <property type="protein sequence ID" value="KIJ23954.1"/>
    <property type="molecule type" value="Genomic_DNA"/>
</dbReference>
<evidence type="ECO:0000313" key="3">
    <source>
        <dbReference type="Proteomes" id="UP000054279"/>
    </source>
</evidence>
<dbReference type="OrthoDB" id="6431331at2759"/>
<dbReference type="InterPro" id="IPR029058">
    <property type="entry name" value="AB_hydrolase_fold"/>
</dbReference>
<dbReference type="Pfam" id="PF00561">
    <property type="entry name" value="Abhydrolase_1"/>
    <property type="match status" value="1"/>
</dbReference>
<dbReference type="PRINTS" id="PR00111">
    <property type="entry name" value="ABHYDROLASE"/>
</dbReference>
<feature type="non-terminal residue" evidence="2">
    <location>
        <position position="269"/>
    </location>
</feature>
<evidence type="ECO:0000259" key="1">
    <source>
        <dbReference type="Pfam" id="PF00561"/>
    </source>
</evidence>
<dbReference type="AlphaFoldDB" id="A0A0C9TPW2"/>
<dbReference type="PANTHER" id="PTHR43798">
    <property type="entry name" value="MONOACYLGLYCEROL LIPASE"/>
    <property type="match status" value="1"/>
</dbReference>
<gene>
    <name evidence="2" type="ORF">M422DRAFT_237589</name>
</gene>
<dbReference type="InterPro" id="IPR000073">
    <property type="entry name" value="AB_hydrolase_1"/>
</dbReference>
<evidence type="ECO:0000313" key="2">
    <source>
        <dbReference type="EMBL" id="KIJ23954.1"/>
    </source>
</evidence>
<proteinExistence type="predicted"/>
<organism evidence="2 3">
    <name type="scientific">Sphaerobolus stellatus (strain SS14)</name>
    <dbReference type="NCBI Taxonomy" id="990650"/>
    <lineage>
        <taxon>Eukaryota</taxon>
        <taxon>Fungi</taxon>
        <taxon>Dikarya</taxon>
        <taxon>Basidiomycota</taxon>
        <taxon>Agaricomycotina</taxon>
        <taxon>Agaricomycetes</taxon>
        <taxon>Phallomycetidae</taxon>
        <taxon>Geastrales</taxon>
        <taxon>Sphaerobolaceae</taxon>
        <taxon>Sphaerobolus</taxon>
    </lineage>
</organism>
<keyword evidence="3" id="KW-1185">Reference proteome</keyword>
<sequence>MAFASFKQDFTTVTSGAKIHSYFRPARNAVLPTPGTEQSQAQLPTILLLHGFPQNALMWKDFVHEIPDEYPVLIPDLPGYGQSSKAPSPSGDSMSHSKREWGKDIIEAFSIVAPCDGLIAVGHDRGARLAYRLALDHPTRVKAIAVLDIIPTSFVWEFMKLDNNLHRETKSSWHWVFLSSPRPFPETFIHSQASFFITQLMQRWTGSTARDRPNWNDWASDAINQYTDPDLGYDRIVGSCEDYRAGSTHDIIFDLEDGLIPKRPERAFK</sequence>
<feature type="domain" description="AB hydrolase-1" evidence="1">
    <location>
        <begin position="44"/>
        <end position="159"/>
    </location>
</feature>
<protein>
    <recommendedName>
        <fullName evidence="1">AB hydrolase-1 domain-containing protein</fullName>
    </recommendedName>
</protein>
<dbReference type="SUPFAM" id="SSF53474">
    <property type="entry name" value="alpha/beta-Hydrolases"/>
    <property type="match status" value="1"/>
</dbReference>
<accession>A0A0C9TPW2</accession>